<sequence length="227" mass="25703">MSAPKTFWRLHIESDAAYRTMIETSTAIPPDKEFMLKATRGHGICLASYDHGTGTGLVRAMGIVTGSEGDRLRVTWRETSVVLKPNGSGQQFWMSRPYFAFAKTVVERYRLAEQFAALFHASPIPPKTTGASMPGDICRDTESGGYVYLIKSEYGYKIGKTKNMKQRTQLFGVKLPFQIEIAGYGWFDDYSAAEIEYHRRYAHKRLNGEWFNLSESDVLAISREMQS</sequence>
<dbReference type="Pfam" id="PF13455">
    <property type="entry name" value="MUG113"/>
    <property type="match status" value="1"/>
</dbReference>
<evidence type="ECO:0000313" key="2">
    <source>
        <dbReference type="EMBL" id="AAZ46113.1"/>
    </source>
</evidence>
<dbReference type="SMART" id="SM00974">
    <property type="entry name" value="T5orf172"/>
    <property type="match status" value="1"/>
</dbReference>
<dbReference type="STRING" id="159087.Daro_1364"/>
<evidence type="ECO:0000259" key="1">
    <source>
        <dbReference type="SMART" id="SM00974"/>
    </source>
</evidence>
<dbReference type="AlphaFoldDB" id="Q47GB8"/>
<proteinExistence type="predicted"/>
<dbReference type="KEGG" id="dar:Daro_1364"/>
<accession>Q47GB8</accession>
<gene>
    <name evidence="2" type="ordered locus">Daro_1364</name>
</gene>
<dbReference type="OrthoDB" id="5917870at2"/>
<name>Q47GB8_DECAR</name>
<dbReference type="EMBL" id="CP000089">
    <property type="protein sequence ID" value="AAZ46113.1"/>
    <property type="molecule type" value="Genomic_DNA"/>
</dbReference>
<reference evidence="2" key="1">
    <citation type="submission" date="2005-08" db="EMBL/GenBank/DDBJ databases">
        <title>Complete sequence of Dechloromonas aromatica RCB.</title>
        <authorList>
            <person name="Salinero K.K."/>
            <person name="Copeland A."/>
            <person name="Lucas S."/>
            <person name="Lapidus A."/>
            <person name="Barry K."/>
            <person name="Detter J.C."/>
            <person name="Glavina T."/>
            <person name="Hammon N."/>
            <person name="Israni S."/>
            <person name="Pitluck S."/>
            <person name="Di Bartolo G."/>
            <person name="Trong S."/>
            <person name="Schmutz J."/>
            <person name="Larimer F."/>
            <person name="Land M."/>
            <person name="Ivanova N."/>
            <person name="Richardson P."/>
        </authorList>
    </citation>
    <scope>NUCLEOTIDE SEQUENCE</scope>
    <source>
        <strain evidence="2">RCB</strain>
    </source>
</reference>
<dbReference type="HOGENOM" id="CLU_1194075_0_0_4"/>
<feature type="domain" description="Bacteriophage T5 Orf172 DNA-binding" evidence="1">
    <location>
        <begin position="150"/>
        <end position="225"/>
    </location>
</feature>
<protein>
    <recommendedName>
        <fullName evidence="1">Bacteriophage T5 Orf172 DNA-binding domain-containing protein</fullName>
    </recommendedName>
</protein>
<organism evidence="2">
    <name type="scientific">Dechloromonas aromatica (strain RCB)</name>
    <dbReference type="NCBI Taxonomy" id="159087"/>
    <lineage>
        <taxon>Bacteria</taxon>
        <taxon>Pseudomonadati</taxon>
        <taxon>Pseudomonadota</taxon>
        <taxon>Betaproteobacteria</taxon>
        <taxon>Rhodocyclales</taxon>
        <taxon>Azonexaceae</taxon>
        <taxon>Dechloromonas</taxon>
    </lineage>
</organism>
<dbReference type="InterPro" id="IPR018306">
    <property type="entry name" value="Phage_T5_Orf172_DNA-bd"/>
</dbReference>